<comment type="caution">
    <text evidence="1">The sequence shown here is derived from an EMBL/GenBank/DDBJ whole genome shotgun (WGS) entry which is preliminary data.</text>
</comment>
<accession>A0A8S4QLK6</accession>
<sequence>MATNYLINVPKLKGRDNYSEWGFAAENFLVLEGMKHCIKPEPGKEIARADDEKTKAKLIMTIDPSLYVHVKTVKSSKDLWNKLQQLFDDSGFSRRISL</sequence>
<dbReference type="Pfam" id="PF14223">
    <property type="entry name" value="Retrotran_gag_2"/>
    <property type="match status" value="1"/>
</dbReference>
<reference evidence="1" key="1">
    <citation type="submission" date="2022-03" db="EMBL/GenBank/DDBJ databases">
        <authorList>
            <person name="Lindestad O."/>
        </authorList>
    </citation>
    <scope>NUCLEOTIDE SEQUENCE</scope>
</reference>
<protein>
    <submittedName>
        <fullName evidence="1">Jg27043 protein</fullName>
    </submittedName>
</protein>
<proteinExistence type="predicted"/>
<dbReference type="OrthoDB" id="7920740at2759"/>
<evidence type="ECO:0000313" key="1">
    <source>
        <dbReference type="EMBL" id="CAH2216171.1"/>
    </source>
</evidence>
<dbReference type="EMBL" id="CAKXAJ010014296">
    <property type="protein sequence ID" value="CAH2216171.1"/>
    <property type="molecule type" value="Genomic_DNA"/>
</dbReference>
<gene>
    <name evidence="1" type="primary">jg27043</name>
    <name evidence="1" type="ORF">PAEG_LOCUS4229</name>
</gene>
<dbReference type="Proteomes" id="UP000838756">
    <property type="component" value="Unassembled WGS sequence"/>
</dbReference>
<organism evidence="1 2">
    <name type="scientific">Pararge aegeria aegeria</name>
    <dbReference type="NCBI Taxonomy" id="348720"/>
    <lineage>
        <taxon>Eukaryota</taxon>
        <taxon>Metazoa</taxon>
        <taxon>Ecdysozoa</taxon>
        <taxon>Arthropoda</taxon>
        <taxon>Hexapoda</taxon>
        <taxon>Insecta</taxon>
        <taxon>Pterygota</taxon>
        <taxon>Neoptera</taxon>
        <taxon>Endopterygota</taxon>
        <taxon>Lepidoptera</taxon>
        <taxon>Glossata</taxon>
        <taxon>Ditrysia</taxon>
        <taxon>Papilionoidea</taxon>
        <taxon>Nymphalidae</taxon>
        <taxon>Satyrinae</taxon>
        <taxon>Satyrini</taxon>
        <taxon>Parargina</taxon>
        <taxon>Pararge</taxon>
    </lineage>
</organism>
<evidence type="ECO:0000313" key="2">
    <source>
        <dbReference type="Proteomes" id="UP000838756"/>
    </source>
</evidence>
<dbReference type="AlphaFoldDB" id="A0A8S4QLK6"/>
<name>A0A8S4QLK6_9NEOP</name>
<keyword evidence="2" id="KW-1185">Reference proteome</keyword>
<feature type="non-terminal residue" evidence="1">
    <location>
        <position position="98"/>
    </location>
</feature>